<dbReference type="PANTHER" id="PTHR46082:SF11">
    <property type="entry name" value="AAA+ ATPASE DOMAIN-CONTAINING PROTEIN-RELATED"/>
    <property type="match status" value="1"/>
</dbReference>
<dbReference type="EMBL" id="KN824330">
    <property type="protein sequence ID" value="KIM23914.1"/>
    <property type="molecule type" value="Genomic_DNA"/>
</dbReference>
<sequence>NLAITYHDLGKLKEAETLKLEVLRLSREILGDKHLNTISASASLAVTYSYLWRLKESEALEVEVLRLREEILGAKHPDTIRASENLAITRRMLFLPRLYKVRDSHYPTW</sequence>
<dbReference type="InterPro" id="IPR011990">
    <property type="entry name" value="TPR-like_helical_dom_sf"/>
</dbReference>
<dbReference type="PANTHER" id="PTHR46082">
    <property type="entry name" value="ATP/GTP-BINDING PROTEIN-RELATED"/>
    <property type="match status" value="1"/>
</dbReference>
<dbReference type="AlphaFoldDB" id="A0A0C3AV63"/>
<dbReference type="STRING" id="933852.A0A0C3AV63"/>
<dbReference type="Proteomes" id="UP000054097">
    <property type="component" value="Unassembled WGS sequence"/>
</dbReference>
<dbReference type="HOGENOM" id="CLU_000288_125_11_1"/>
<dbReference type="Pfam" id="PF13424">
    <property type="entry name" value="TPR_12"/>
    <property type="match status" value="1"/>
</dbReference>
<protein>
    <recommendedName>
        <fullName evidence="3">Kinesin light chain</fullName>
    </recommendedName>
</protein>
<proteinExistence type="predicted"/>
<feature type="non-terminal residue" evidence="1">
    <location>
        <position position="1"/>
    </location>
</feature>
<evidence type="ECO:0000313" key="1">
    <source>
        <dbReference type="EMBL" id="KIM23914.1"/>
    </source>
</evidence>
<gene>
    <name evidence="1" type="ORF">M408DRAFT_248887</name>
</gene>
<accession>A0A0C3AV63</accession>
<organism evidence="1 2">
    <name type="scientific">Serendipita vermifera MAFF 305830</name>
    <dbReference type="NCBI Taxonomy" id="933852"/>
    <lineage>
        <taxon>Eukaryota</taxon>
        <taxon>Fungi</taxon>
        <taxon>Dikarya</taxon>
        <taxon>Basidiomycota</taxon>
        <taxon>Agaricomycotina</taxon>
        <taxon>Agaricomycetes</taxon>
        <taxon>Sebacinales</taxon>
        <taxon>Serendipitaceae</taxon>
        <taxon>Serendipita</taxon>
    </lineage>
</organism>
<name>A0A0C3AV63_SERVB</name>
<reference evidence="1 2" key="1">
    <citation type="submission" date="2014-04" db="EMBL/GenBank/DDBJ databases">
        <authorList>
            <consortium name="DOE Joint Genome Institute"/>
            <person name="Kuo A."/>
            <person name="Zuccaro A."/>
            <person name="Kohler A."/>
            <person name="Nagy L.G."/>
            <person name="Floudas D."/>
            <person name="Copeland A."/>
            <person name="Barry K.W."/>
            <person name="Cichocki N."/>
            <person name="Veneault-Fourrey C."/>
            <person name="LaButti K."/>
            <person name="Lindquist E.A."/>
            <person name="Lipzen A."/>
            <person name="Lundell T."/>
            <person name="Morin E."/>
            <person name="Murat C."/>
            <person name="Sun H."/>
            <person name="Tunlid A."/>
            <person name="Henrissat B."/>
            <person name="Grigoriev I.V."/>
            <person name="Hibbett D.S."/>
            <person name="Martin F."/>
            <person name="Nordberg H.P."/>
            <person name="Cantor M.N."/>
            <person name="Hua S.X."/>
        </authorList>
    </citation>
    <scope>NUCLEOTIDE SEQUENCE [LARGE SCALE GENOMIC DNA]</scope>
    <source>
        <strain evidence="1 2">MAFF 305830</strain>
    </source>
</reference>
<evidence type="ECO:0008006" key="3">
    <source>
        <dbReference type="Google" id="ProtNLM"/>
    </source>
</evidence>
<dbReference type="SUPFAM" id="SSF48452">
    <property type="entry name" value="TPR-like"/>
    <property type="match status" value="1"/>
</dbReference>
<evidence type="ECO:0000313" key="2">
    <source>
        <dbReference type="Proteomes" id="UP000054097"/>
    </source>
</evidence>
<dbReference type="OrthoDB" id="3038484at2759"/>
<reference evidence="2" key="2">
    <citation type="submission" date="2015-01" db="EMBL/GenBank/DDBJ databases">
        <title>Evolutionary Origins and Diversification of the Mycorrhizal Mutualists.</title>
        <authorList>
            <consortium name="DOE Joint Genome Institute"/>
            <consortium name="Mycorrhizal Genomics Consortium"/>
            <person name="Kohler A."/>
            <person name="Kuo A."/>
            <person name="Nagy L.G."/>
            <person name="Floudas D."/>
            <person name="Copeland A."/>
            <person name="Barry K.W."/>
            <person name="Cichocki N."/>
            <person name="Veneault-Fourrey C."/>
            <person name="LaButti K."/>
            <person name="Lindquist E.A."/>
            <person name="Lipzen A."/>
            <person name="Lundell T."/>
            <person name="Morin E."/>
            <person name="Murat C."/>
            <person name="Riley R."/>
            <person name="Ohm R."/>
            <person name="Sun H."/>
            <person name="Tunlid A."/>
            <person name="Henrissat B."/>
            <person name="Grigoriev I.V."/>
            <person name="Hibbett D.S."/>
            <person name="Martin F."/>
        </authorList>
    </citation>
    <scope>NUCLEOTIDE SEQUENCE [LARGE SCALE GENOMIC DNA]</scope>
    <source>
        <strain evidence="2">MAFF 305830</strain>
    </source>
</reference>
<keyword evidence="2" id="KW-1185">Reference proteome</keyword>
<dbReference type="InterPro" id="IPR053137">
    <property type="entry name" value="NLR-like"/>
</dbReference>
<dbReference type="Gene3D" id="1.25.40.10">
    <property type="entry name" value="Tetratricopeptide repeat domain"/>
    <property type="match status" value="1"/>
</dbReference>